<keyword evidence="2" id="KW-1185">Reference proteome</keyword>
<protein>
    <submittedName>
        <fullName evidence="1">Uncharacterized protein</fullName>
    </submittedName>
</protein>
<comment type="caution">
    <text evidence="1">The sequence shown here is derived from an EMBL/GenBank/DDBJ whole genome shotgun (WGS) entry which is preliminary data.</text>
</comment>
<dbReference type="Gene3D" id="1.20.1220.20">
    <property type="entry name" value="Uncharcterised protein PF01724"/>
    <property type="match status" value="1"/>
</dbReference>
<accession>A0ABQ4SRV8</accession>
<name>A0ABQ4SRV8_9HYPH</name>
<dbReference type="Proteomes" id="UP001055102">
    <property type="component" value="Unassembled WGS sequence"/>
</dbReference>
<dbReference type="RefSeq" id="WP_238274590.1">
    <property type="nucleotide sequence ID" value="NZ_BPQR01000020.1"/>
</dbReference>
<evidence type="ECO:0000313" key="2">
    <source>
        <dbReference type="Proteomes" id="UP001055102"/>
    </source>
</evidence>
<organism evidence="1 2">
    <name type="scientific">Methylobacterium jeotgali</name>
    <dbReference type="NCBI Taxonomy" id="381630"/>
    <lineage>
        <taxon>Bacteria</taxon>
        <taxon>Pseudomonadati</taxon>
        <taxon>Pseudomonadota</taxon>
        <taxon>Alphaproteobacteria</taxon>
        <taxon>Hyphomicrobiales</taxon>
        <taxon>Methylobacteriaceae</taxon>
        <taxon>Methylobacterium</taxon>
    </lineage>
</organism>
<dbReference type="EMBL" id="BPQR01000020">
    <property type="protein sequence ID" value="GJE05927.1"/>
    <property type="molecule type" value="Genomic_DNA"/>
</dbReference>
<reference evidence="1" key="2">
    <citation type="submission" date="2021-08" db="EMBL/GenBank/DDBJ databases">
        <authorList>
            <person name="Tani A."/>
            <person name="Ola A."/>
            <person name="Ogura Y."/>
            <person name="Katsura K."/>
            <person name="Hayashi T."/>
        </authorList>
    </citation>
    <scope>NUCLEOTIDE SEQUENCE</scope>
    <source>
        <strain evidence="1">LMG 23639</strain>
    </source>
</reference>
<sequence>MTEAASTARTLLSGLVKAALMSDDRASLLWREEAARGLAALRAAPEAARALRLDGLWTLAVQDAEAPEFREEEGRVSFGLPAACPFGVEELLDEGFGLDEAVERVRKSAATG</sequence>
<evidence type="ECO:0000313" key="1">
    <source>
        <dbReference type="EMBL" id="GJE05927.1"/>
    </source>
</evidence>
<reference evidence="1" key="1">
    <citation type="journal article" date="2021" name="Front. Microbiol.">
        <title>Comprehensive Comparative Genomics and Phenotyping of Methylobacterium Species.</title>
        <authorList>
            <person name="Alessa O."/>
            <person name="Ogura Y."/>
            <person name="Fujitani Y."/>
            <person name="Takami H."/>
            <person name="Hayashi T."/>
            <person name="Sahin N."/>
            <person name="Tani A."/>
        </authorList>
    </citation>
    <scope>NUCLEOTIDE SEQUENCE</scope>
    <source>
        <strain evidence="1">LMG 23639</strain>
    </source>
</reference>
<gene>
    <name evidence="1" type="ORF">AOPFMNJM_1233</name>
</gene>
<proteinExistence type="predicted"/>